<keyword evidence="3" id="KW-1185">Reference proteome</keyword>
<reference evidence="4" key="1">
    <citation type="submission" date="2025-08" db="UniProtKB">
        <authorList>
            <consortium name="RefSeq"/>
        </authorList>
    </citation>
    <scope>IDENTIFICATION</scope>
    <source>
        <tissue evidence="4">Leaf</tissue>
    </source>
</reference>
<evidence type="ECO:0000259" key="2">
    <source>
        <dbReference type="Pfam" id="PF00646"/>
    </source>
</evidence>
<dbReference type="Gene3D" id="3.80.10.10">
    <property type="entry name" value="Ribonuclease Inhibitor"/>
    <property type="match status" value="1"/>
</dbReference>
<feature type="region of interest" description="Disordered" evidence="1">
    <location>
        <begin position="1"/>
        <end position="25"/>
    </location>
</feature>
<dbReference type="Pfam" id="PF00646">
    <property type="entry name" value="F-box"/>
    <property type="match status" value="1"/>
</dbReference>
<evidence type="ECO:0000256" key="1">
    <source>
        <dbReference type="SAM" id="MobiDB-lite"/>
    </source>
</evidence>
<dbReference type="InterPro" id="IPR017900">
    <property type="entry name" value="4Fe4S_Fe_S_CS"/>
</dbReference>
<dbReference type="GeneID" id="110423378"/>
<dbReference type="AlphaFoldDB" id="A0A6J1B271"/>
<dbReference type="SUPFAM" id="SSF81383">
    <property type="entry name" value="F-box domain"/>
    <property type="match status" value="1"/>
</dbReference>
<name>A0A6J1B271_9ROSI</name>
<dbReference type="Proteomes" id="UP000504621">
    <property type="component" value="Unplaced"/>
</dbReference>
<dbReference type="RefSeq" id="XP_021293271.1">
    <property type="nucleotide sequence ID" value="XM_021437596.1"/>
</dbReference>
<gene>
    <name evidence="4" type="primary">LOC110423378</name>
</gene>
<dbReference type="PROSITE" id="PS00198">
    <property type="entry name" value="4FE4S_FER_1"/>
    <property type="match status" value="1"/>
</dbReference>
<feature type="domain" description="F-box" evidence="2">
    <location>
        <begin position="31"/>
        <end position="66"/>
    </location>
</feature>
<sequence length="329" mass="37950">MEIAQSREHAPLSHKEYNSGQEEEEKEAGSPHEALFLVLAYLPLFELLAMSEVCMSLRDAVEKDILPWLNIIVESTLNLRCCLMRILMKVASKAKRLRTWLINCAWISDRGLQRVIDKNPLSTRLYVPGCTGLTPNGVIRAVQKLSEHHHSLKRLQVNGIYNMKKEHLETLHHYLLTNQTKQQVQQKQRPLLYHNFRKFLAYRWEEFGRIIDVEICPRCSEARMVFDCPREECRSKREKYSLIDCRMCKFCIPRCEECGRCVKPEDLEVAVCTDTLCSDCWFQLSKCNFCNKPCCGQHADLQISSSGSSGWICGVCHDQFLTGSDDVGQ</sequence>
<dbReference type="InterPro" id="IPR001810">
    <property type="entry name" value="F-box_dom"/>
</dbReference>
<proteinExistence type="predicted"/>
<dbReference type="InterPro" id="IPR032675">
    <property type="entry name" value="LRR_dom_sf"/>
</dbReference>
<feature type="compositionally biased region" description="Basic and acidic residues" evidence="1">
    <location>
        <begin position="1"/>
        <end position="17"/>
    </location>
</feature>
<accession>A0A6J1B271</accession>
<dbReference type="InterPro" id="IPR036047">
    <property type="entry name" value="F-box-like_dom_sf"/>
</dbReference>
<dbReference type="OrthoDB" id="10044893at2759"/>
<evidence type="ECO:0000313" key="4">
    <source>
        <dbReference type="RefSeq" id="XP_021293271.1"/>
    </source>
</evidence>
<protein>
    <submittedName>
        <fullName evidence="4">LOW QUALITY PROTEIN: F-box protein SKIP28</fullName>
    </submittedName>
</protein>
<evidence type="ECO:0000313" key="3">
    <source>
        <dbReference type="Proteomes" id="UP000504621"/>
    </source>
</evidence>
<organism evidence="3 4">
    <name type="scientific">Herrania umbratica</name>
    <dbReference type="NCBI Taxonomy" id="108875"/>
    <lineage>
        <taxon>Eukaryota</taxon>
        <taxon>Viridiplantae</taxon>
        <taxon>Streptophyta</taxon>
        <taxon>Embryophyta</taxon>
        <taxon>Tracheophyta</taxon>
        <taxon>Spermatophyta</taxon>
        <taxon>Magnoliopsida</taxon>
        <taxon>eudicotyledons</taxon>
        <taxon>Gunneridae</taxon>
        <taxon>Pentapetalae</taxon>
        <taxon>rosids</taxon>
        <taxon>malvids</taxon>
        <taxon>Malvales</taxon>
        <taxon>Malvaceae</taxon>
        <taxon>Byttnerioideae</taxon>
        <taxon>Herrania</taxon>
    </lineage>
</organism>